<dbReference type="Proteomes" id="UP001151760">
    <property type="component" value="Unassembled WGS sequence"/>
</dbReference>
<accession>A0ABQ5IJU8</accession>
<comment type="caution">
    <text evidence="1">The sequence shown here is derived from an EMBL/GenBank/DDBJ whole genome shotgun (WGS) entry which is preliminary data.</text>
</comment>
<proteinExistence type="predicted"/>
<name>A0ABQ5IJU8_9ASTR</name>
<sequence length="91" mass="9899">MSSMSCRHSLLKSPSLYIASDHLDELQSLPGSELESLPASCFLNQPACMTGLLHGPQTWPKDYVEIGKGDLEVLEDSFPFDLIPGGTPHLT</sequence>
<evidence type="ECO:0000313" key="1">
    <source>
        <dbReference type="EMBL" id="GJT99608.1"/>
    </source>
</evidence>
<gene>
    <name evidence="1" type="ORF">Tco_1109947</name>
</gene>
<protein>
    <submittedName>
        <fullName evidence="1">Uncharacterized protein</fullName>
    </submittedName>
</protein>
<keyword evidence="2" id="KW-1185">Reference proteome</keyword>
<dbReference type="EMBL" id="BQNB010020786">
    <property type="protein sequence ID" value="GJT99608.1"/>
    <property type="molecule type" value="Genomic_DNA"/>
</dbReference>
<reference evidence="1" key="2">
    <citation type="submission" date="2022-01" db="EMBL/GenBank/DDBJ databases">
        <authorList>
            <person name="Yamashiro T."/>
            <person name="Shiraishi A."/>
            <person name="Satake H."/>
            <person name="Nakayama K."/>
        </authorList>
    </citation>
    <scope>NUCLEOTIDE SEQUENCE</scope>
</reference>
<evidence type="ECO:0000313" key="2">
    <source>
        <dbReference type="Proteomes" id="UP001151760"/>
    </source>
</evidence>
<reference evidence="1" key="1">
    <citation type="journal article" date="2022" name="Int. J. Mol. Sci.">
        <title>Draft Genome of Tanacetum Coccineum: Genomic Comparison of Closely Related Tanacetum-Family Plants.</title>
        <authorList>
            <person name="Yamashiro T."/>
            <person name="Shiraishi A."/>
            <person name="Nakayama K."/>
            <person name="Satake H."/>
        </authorList>
    </citation>
    <scope>NUCLEOTIDE SEQUENCE</scope>
</reference>
<organism evidence="1 2">
    <name type="scientific">Tanacetum coccineum</name>
    <dbReference type="NCBI Taxonomy" id="301880"/>
    <lineage>
        <taxon>Eukaryota</taxon>
        <taxon>Viridiplantae</taxon>
        <taxon>Streptophyta</taxon>
        <taxon>Embryophyta</taxon>
        <taxon>Tracheophyta</taxon>
        <taxon>Spermatophyta</taxon>
        <taxon>Magnoliopsida</taxon>
        <taxon>eudicotyledons</taxon>
        <taxon>Gunneridae</taxon>
        <taxon>Pentapetalae</taxon>
        <taxon>asterids</taxon>
        <taxon>campanulids</taxon>
        <taxon>Asterales</taxon>
        <taxon>Asteraceae</taxon>
        <taxon>Asteroideae</taxon>
        <taxon>Anthemideae</taxon>
        <taxon>Anthemidinae</taxon>
        <taxon>Tanacetum</taxon>
    </lineage>
</organism>